<proteinExistence type="predicted"/>
<evidence type="ECO:0000313" key="3">
    <source>
        <dbReference type="EMBL" id="OAQ99642.1"/>
    </source>
</evidence>
<accession>A0A179IBH9</accession>
<dbReference type="AlphaFoldDB" id="A0A179IBH9"/>
<dbReference type="InterPro" id="IPR001357">
    <property type="entry name" value="BRCT_dom"/>
</dbReference>
<evidence type="ECO:0000313" key="4">
    <source>
        <dbReference type="Proteomes" id="UP000243081"/>
    </source>
</evidence>
<feature type="domain" description="BRCT" evidence="2">
    <location>
        <begin position="1"/>
        <end position="97"/>
    </location>
</feature>
<dbReference type="PROSITE" id="PS50172">
    <property type="entry name" value="BRCT"/>
    <property type="match status" value="1"/>
</dbReference>
<dbReference type="SUPFAM" id="SSF52113">
    <property type="entry name" value="BRCT domain"/>
    <property type="match status" value="1"/>
</dbReference>
<dbReference type="CDD" id="cd00027">
    <property type="entry name" value="BRCT"/>
    <property type="match status" value="1"/>
</dbReference>
<reference evidence="3 4" key="1">
    <citation type="submission" date="2016-03" db="EMBL/GenBank/DDBJ databases">
        <title>Fine-scale spatial genetic structure of a fungal parasite of coffee scale insects.</title>
        <authorList>
            <person name="Jackson D."/>
            <person name="Zemenick K.A."/>
            <person name="Malloure B."/>
            <person name="Quandt C.A."/>
            <person name="James T.Y."/>
        </authorList>
    </citation>
    <scope>NUCLEOTIDE SEQUENCE [LARGE SCALE GENOMIC DNA]</scope>
    <source>
        <strain evidence="3 4">UM487</strain>
    </source>
</reference>
<feature type="region of interest" description="Disordered" evidence="1">
    <location>
        <begin position="104"/>
        <end position="124"/>
    </location>
</feature>
<evidence type="ECO:0000256" key="1">
    <source>
        <dbReference type="SAM" id="MobiDB-lite"/>
    </source>
</evidence>
<dbReference type="InterPro" id="IPR036420">
    <property type="entry name" value="BRCT_dom_sf"/>
</dbReference>
<dbReference type="EMBL" id="LUKN01002103">
    <property type="protein sequence ID" value="OAQ99642.1"/>
    <property type="molecule type" value="Genomic_DNA"/>
</dbReference>
<dbReference type="Gene3D" id="3.40.50.10190">
    <property type="entry name" value="BRCT domain"/>
    <property type="match status" value="1"/>
</dbReference>
<name>A0A179IBH9_CORDF</name>
<dbReference type="Proteomes" id="UP000243081">
    <property type="component" value="Unassembled WGS sequence"/>
</dbReference>
<feature type="region of interest" description="Disordered" evidence="1">
    <location>
        <begin position="284"/>
        <end position="383"/>
    </location>
</feature>
<gene>
    <name evidence="3" type="ORF">LLEC1_03337</name>
</gene>
<protein>
    <recommendedName>
        <fullName evidence="2">BRCT domain-containing protein</fullName>
    </recommendedName>
</protein>
<comment type="caution">
    <text evidence="3">The sequence shown here is derived from an EMBL/GenBank/DDBJ whole genome shotgun (WGS) entry which is preliminary data.</text>
</comment>
<feature type="compositionally biased region" description="Basic and acidic residues" evidence="1">
    <location>
        <begin position="104"/>
        <end position="123"/>
    </location>
</feature>
<organism evidence="3 4">
    <name type="scientific">Cordyceps confragosa</name>
    <name type="common">Lecanicillium lecanii</name>
    <dbReference type="NCBI Taxonomy" id="2714763"/>
    <lineage>
        <taxon>Eukaryota</taxon>
        <taxon>Fungi</taxon>
        <taxon>Dikarya</taxon>
        <taxon>Ascomycota</taxon>
        <taxon>Pezizomycotina</taxon>
        <taxon>Sordariomycetes</taxon>
        <taxon>Hypocreomycetidae</taxon>
        <taxon>Hypocreales</taxon>
        <taxon>Cordycipitaceae</taxon>
        <taxon>Akanthomyces</taxon>
    </lineage>
</organism>
<evidence type="ECO:0000259" key="2">
    <source>
        <dbReference type="PROSITE" id="PS50172"/>
    </source>
</evidence>
<dbReference type="OrthoDB" id="342264at2759"/>
<keyword evidence="4" id="KW-1185">Reference proteome</keyword>
<dbReference type="OMA" id="WFYLEEK"/>
<sequence>MPRQIFKNRVIASAGPPPESITLQNLRSWIPMRKGRFAEPFDDEVTHLLCTHEQFKKRVPLVKQVLKEHKRIHIVHYDWLEFSAVFNKRLPEREYSMRSIFAKEKAEQRERNRQENGRREGERGPAVLQANVTSLLPALFHIYRDREFFKYQIDLTRNNSEDGEFGQRYTMTASPPDNLWESNAKPHLYWFTAKFMRRKGDPNAAYHRPSICSGKWRREMNLFMDFFRIKTGIDWQDRVLLEGTTPLSAFQYCPPKGGKPIGRRLRFSYDCCVELNLEWKQQNLPQETSHETEDGDITDAVGSLESGNTDSDENDDHGNSVMELDAGFGNDVDGQCATQQIELGDAPKSEPLSTSASGISLDEGITEATNAEPSEQRPITGEV</sequence>